<evidence type="ECO:0000313" key="1">
    <source>
        <dbReference type="RefSeq" id="XP_059600590.1"/>
    </source>
</evidence>
<dbReference type="GeneID" id="84590917"/>
<gene>
    <name evidence="1" type="ORF">An04g05370</name>
</gene>
<protein>
    <submittedName>
        <fullName evidence="1">Uncharacterized protein</fullName>
    </submittedName>
</protein>
<dbReference type="AlphaFoldDB" id="A0AAJ8DYB7"/>
<reference evidence="1" key="2">
    <citation type="submission" date="2025-08" db="UniProtKB">
        <authorList>
            <consortium name="RefSeq"/>
        </authorList>
    </citation>
    <scope>IDENTIFICATION</scope>
</reference>
<dbReference type="VEuPathDB" id="FungiDB:An04g05370"/>
<sequence length="39" mass="4029">MCRISPQNNQCCGACLVHIHGQEGGVNVDGEDGKEESGG</sequence>
<name>A0AAJ8DYB7_ASPNG</name>
<proteinExistence type="predicted"/>
<reference evidence="1" key="1">
    <citation type="submission" date="2025-02" db="EMBL/GenBank/DDBJ databases">
        <authorList>
            <consortium name="NCBI Genome Project"/>
        </authorList>
    </citation>
    <scope>NUCLEOTIDE SEQUENCE</scope>
</reference>
<organism evidence="1">
    <name type="scientific">Aspergillus niger</name>
    <dbReference type="NCBI Taxonomy" id="5061"/>
    <lineage>
        <taxon>Eukaryota</taxon>
        <taxon>Fungi</taxon>
        <taxon>Dikarya</taxon>
        <taxon>Ascomycota</taxon>
        <taxon>Pezizomycotina</taxon>
        <taxon>Eurotiomycetes</taxon>
        <taxon>Eurotiomycetidae</taxon>
        <taxon>Eurotiales</taxon>
        <taxon>Aspergillaceae</taxon>
        <taxon>Aspergillus</taxon>
        <taxon>Aspergillus subgen. Circumdati</taxon>
    </lineage>
</organism>
<accession>A0AAJ8DYB7</accession>
<dbReference type="RefSeq" id="XP_059600590.1">
    <property type="nucleotide sequence ID" value="XM_059747530.1"/>
</dbReference>
<dbReference type="KEGG" id="ang:An04g05370"/>